<feature type="transmembrane region" description="Helical" evidence="2">
    <location>
        <begin position="635"/>
        <end position="657"/>
    </location>
</feature>
<dbReference type="InterPro" id="IPR021840">
    <property type="entry name" value="DUF3433"/>
</dbReference>
<feature type="transmembrane region" description="Helical" evidence="2">
    <location>
        <begin position="209"/>
        <end position="231"/>
    </location>
</feature>
<dbReference type="AlphaFoldDB" id="A0AA40BE00"/>
<feature type="region of interest" description="Disordered" evidence="1">
    <location>
        <begin position="722"/>
        <end position="741"/>
    </location>
</feature>
<organism evidence="3 4">
    <name type="scientific">Apiosordaria backusii</name>
    <dbReference type="NCBI Taxonomy" id="314023"/>
    <lineage>
        <taxon>Eukaryota</taxon>
        <taxon>Fungi</taxon>
        <taxon>Dikarya</taxon>
        <taxon>Ascomycota</taxon>
        <taxon>Pezizomycotina</taxon>
        <taxon>Sordariomycetes</taxon>
        <taxon>Sordariomycetidae</taxon>
        <taxon>Sordariales</taxon>
        <taxon>Lasiosphaeriaceae</taxon>
        <taxon>Apiosordaria</taxon>
    </lineage>
</organism>
<dbReference type="Proteomes" id="UP001172159">
    <property type="component" value="Unassembled WGS sequence"/>
</dbReference>
<feature type="transmembrane region" description="Helical" evidence="2">
    <location>
        <begin position="865"/>
        <end position="887"/>
    </location>
</feature>
<keyword evidence="2" id="KW-1133">Transmembrane helix</keyword>
<dbReference type="EMBL" id="JAUKTV010000008">
    <property type="protein sequence ID" value="KAK0732429.1"/>
    <property type="molecule type" value="Genomic_DNA"/>
</dbReference>
<feature type="compositionally biased region" description="Low complexity" evidence="1">
    <location>
        <begin position="28"/>
        <end position="42"/>
    </location>
</feature>
<feature type="region of interest" description="Disordered" evidence="1">
    <location>
        <begin position="1"/>
        <end position="150"/>
    </location>
</feature>
<feature type="compositionally biased region" description="Low complexity" evidence="1">
    <location>
        <begin position="125"/>
        <end position="149"/>
    </location>
</feature>
<gene>
    <name evidence="3" type="ORF">B0T21DRAFT_452028</name>
</gene>
<protein>
    <submittedName>
        <fullName evidence="3">Uncharacterized protein</fullName>
    </submittedName>
</protein>
<keyword evidence="2" id="KW-0472">Membrane</keyword>
<evidence type="ECO:0000256" key="2">
    <source>
        <dbReference type="SAM" id="Phobius"/>
    </source>
</evidence>
<keyword evidence="2" id="KW-0812">Transmembrane</keyword>
<comment type="caution">
    <text evidence="3">The sequence shown here is derived from an EMBL/GenBank/DDBJ whole genome shotgun (WGS) entry which is preliminary data.</text>
</comment>
<evidence type="ECO:0000313" key="4">
    <source>
        <dbReference type="Proteomes" id="UP001172159"/>
    </source>
</evidence>
<feature type="compositionally biased region" description="Polar residues" evidence="1">
    <location>
        <begin position="74"/>
        <end position="83"/>
    </location>
</feature>
<evidence type="ECO:0000313" key="3">
    <source>
        <dbReference type="EMBL" id="KAK0732429.1"/>
    </source>
</evidence>
<accession>A0AA40BE00</accession>
<keyword evidence="4" id="KW-1185">Reference proteome</keyword>
<feature type="transmembrane region" description="Helical" evidence="2">
    <location>
        <begin position="796"/>
        <end position="813"/>
    </location>
</feature>
<feature type="transmembrane region" description="Helical" evidence="2">
    <location>
        <begin position="172"/>
        <end position="194"/>
    </location>
</feature>
<sequence>MSGRGRSASANVEHYPQDGPAQTPSPVSPLSQTSSRTSLSTTGPVSPVPRTSSTGDRDCSHTDEAAVVPDLPANASTSNSPSHGSPEPRSPQVQPEPIPTVTSRQQVHPSSLTQSASSPRITPEPTLSDATTPTPASPATIASTASSSPLPTPSLPIIPYGEWRPVYLRKTVLLAFVLLFLFLGGMVQLIYWLSYNRNGLQTAKESLSWLWIFSPTIILTIINSCWARVAYQSMRYSPWIRLASWGSGQPAEKSVQRKAAQTLVVDYLNMFPPKAVWRALRYGDPLVAAAIVVTLVIWIQITISTGLINLEPTIMGEFLVPILVRDEFIPVPTLSPNESVQSIPLTTINGMITLNVTLPSGHAPGYAFQQFSPTGGIARDSMWLMTANVKAASVEVQCDTPSLEQPLTKPDVPDTLFIQFNSTRYCRSRQYFLQINAQNSLPIPEGKSYFWMYDDRAACAPGWAGQEGKDIILAAVIAVERQGETLRYLSSSQIMCKSSLVVGDITVKQEKGLQPMVSPAGETEAMTGTNIVSQIHYHRLDNIRYGSDMQANSGSDYIKELQLSPFRVGASLIRGGQPPDVREFLESSALEEVIKAWIQQFGALIAHYNYRSAISQPANATASMTQDRLIVNNNVAHGMAGGFVLMAFLAALMVYWAPSAAGFVPRDPDTIAGSLVLFSKSSEFLEVLHGTGSSRLEEVEPLLEGSYRAVLRESAESSLSPTFHIEKDQSPSTTGPSPTIHPQSFHPWSPVGLRFWSRLLGLLCTVAMLATIVGLLDHSNRNSGFLSVSNDSHIQYLWTVLPTLFMEALTIYVRGCDFSLRALAPFMALQSRRDTFDRALSVSYTNELGILTLIKALRQRNLSVLVSKLIAILATLLPIVSNALFAVEQLGTTVDVRLQQMTRFASADYQAQSWQAPSAVGSLLLRKDFNSSFPQWSYEEWAFHTQRLIVDNGEESLNVTGLTVEARIPAVSVDLDCRLDITETSEGIPSDRGILVPHKGINLTCFTELNCQKHEHFAGSLGGSYLSSSCWKGLPGPLPDVTNYIWGRCANRKIVFLARLSCTEAAVEQDFDLTLHGPSLMMDGTGNSPPIPVAQTRCPYNFTGKTARLYDSLDPLNPSPLVDTNPPGALLDRFFGSLVNGKLSLPLSDLSSSATVDSVIQAIKKQHGIIRAQTLNYDGRSVMANTAAIR</sequence>
<dbReference type="PANTHER" id="PTHR37544:SF3">
    <property type="entry name" value="SPRAY"/>
    <property type="match status" value="1"/>
</dbReference>
<feature type="compositionally biased region" description="Polar residues" evidence="1">
    <location>
        <begin position="100"/>
        <end position="120"/>
    </location>
</feature>
<feature type="compositionally biased region" description="Polar residues" evidence="1">
    <location>
        <begin position="730"/>
        <end position="741"/>
    </location>
</feature>
<dbReference type="Pfam" id="PF11915">
    <property type="entry name" value="DUF3433"/>
    <property type="match status" value="2"/>
</dbReference>
<feature type="transmembrane region" description="Helical" evidence="2">
    <location>
        <begin position="286"/>
        <end position="308"/>
    </location>
</feature>
<feature type="transmembrane region" description="Helical" evidence="2">
    <location>
        <begin position="755"/>
        <end position="776"/>
    </location>
</feature>
<dbReference type="PANTHER" id="PTHR37544">
    <property type="entry name" value="SPRAY-RELATED"/>
    <property type="match status" value="1"/>
</dbReference>
<evidence type="ECO:0000256" key="1">
    <source>
        <dbReference type="SAM" id="MobiDB-lite"/>
    </source>
</evidence>
<name>A0AA40BE00_9PEZI</name>
<feature type="non-terminal residue" evidence="3">
    <location>
        <position position="1190"/>
    </location>
</feature>
<feature type="compositionally biased region" description="Basic and acidic residues" evidence="1">
    <location>
        <begin position="55"/>
        <end position="64"/>
    </location>
</feature>
<proteinExistence type="predicted"/>
<reference evidence="3" key="1">
    <citation type="submission" date="2023-06" db="EMBL/GenBank/DDBJ databases">
        <title>Genome-scale phylogeny and comparative genomics of the fungal order Sordariales.</title>
        <authorList>
            <consortium name="Lawrence Berkeley National Laboratory"/>
            <person name="Hensen N."/>
            <person name="Bonometti L."/>
            <person name="Westerberg I."/>
            <person name="Brannstrom I.O."/>
            <person name="Guillou S."/>
            <person name="Cros-Aarteil S."/>
            <person name="Calhoun S."/>
            <person name="Haridas S."/>
            <person name="Kuo A."/>
            <person name="Mondo S."/>
            <person name="Pangilinan J."/>
            <person name="Riley R."/>
            <person name="Labutti K."/>
            <person name="Andreopoulos B."/>
            <person name="Lipzen A."/>
            <person name="Chen C."/>
            <person name="Yanf M."/>
            <person name="Daum C."/>
            <person name="Ng V."/>
            <person name="Clum A."/>
            <person name="Steindorff A."/>
            <person name="Ohm R."/>
            <person name="Martin F."/>
            <person name="Silar P."/>
            <person name="Natvig D."/>
            <person name="Lalanne C."/>
            <person name="Gautier V."/>
            <person name="Ament-Velasquez S.L."/>
            <person name="Kruys A."/>
            <person name="Hutchinson M.I."/>
            <person name="Powell A.J."/>
            <person name="Barry K."/>
            <person name="Miller A.N."/>
            <person name="Grigoriev I.V."/>
            <person name="Debuchy R."/>
            <person name="Gladieux P."/>
            <person name="Thoren M.H."/>
            <person name="Johannesson H."/>
        </authorList>
    </citation>
    <scope>NUCLEOTIDE SEQUENCE</scope>
    <source>
        <strain evidence="3">CBS 540.89</strain>
    </source>
</reference>